<dbReference type="AlphaFoldDB" id="A0AAD7MUU6"/>
<dbReference type="EMBL" id="JARKIB010000135">
    <property type="protein sequence ID" value="KAJ7733945.1"/>
    <property type="molecule type" value="Genomic_DNA"/>
</dbReference>
<gene>
    <name evidence="1" type="ORF">B0H16DRAFT_1467832</name>
</gene>
<proteinExistence type="predicted"/>
<protein>
    <submittedName>
        <fullName evidence="1">Uncharacterized protein</fullName>
    </submittedName>
</protein>
<comment type="caution">
    <text evidence="1">The sequence shown here is derived from an EMBL/GenBank/DDBJ whole genome shotgun (WGS) entry which is preliminary data.</text>
</comment>
<dbReference type="Proteomes" id="UP001215598">
    <property type="component" value="Unassembled WGS sequence"/>
</dbReference>
<evidence type="ECO:0000313" key="1">
    <source>
        <dbReference type="EMBL" id="KAJ7733945.1"/>
    </source>
</evidence>
<organism evidence="1 2">
    <name type="scientific">Mycena metata</name>
    <dbReference type="NCBI Taxonomy" id="1033252"/>
    <lineage>
        <taxon>Eukaryota</taxon>
        <taxon>Fungi</taxon>
        <taxon>Dikarya</taxon>
        <taxon>Basidiomycota</taxon>
        <taxon>Agaricomycotina</taxon>
        <taxon>Agaricomycetes</taxon>
        <taxon>Agaricomycetidae</taxon>
        <taxon>Agaricales</taxon>
        <taxon>Marasmiineae</taxon>
        <taxon>Mycenaceae</taxon>
        <taxon>Mycena</taxon>
    </lineage>
</organism>
<evidence type="ECO:0000313" key="2">
    <source>
        <dbReference type="Proteomes" id="UP001215598"/>
    </source>
</evidence>
<keyword evidence="2" id="KW-1185">Reference proteome</keyword>
<name>A0AAD7MUU6_9AGAR</name>
<accession>A0AAD7MUU6</accession>
<sequence length="301" mass="33195">MRTSSWRYLHFFIGLIRANALRRARGDRRTDADLKDVIIHGKVEDITLPNGVLGFVVLLYESMLDLRDFALRAEPVQNGIGPVRCKRGLRGASQLSDDVHGITGGKDPGTRLSCALNALIVPQEKATDSTNNPEFTKPFQKSTKTLVTCHTYIRAMCAGSAFKAHENCVPGSLPVVYHYHEAIVGVVRPETILGVRTPLRLHSSFKPVSSVKRRTKVDSFNLCFDTFSNIDGQLMVEDTEVKVICENDTIPAAVWFVGGCPVPRRRVSSGVGKSPEAAKCFSARLVSFDSVVTSHFHRVKS</sequence>
<reference evidence="1" key="1">
    <citation type="submission" date="2023-03" db="EMBL/GenBank/DDBJ databases">
        <title>Massive genome expansion in bonnet fungi (Mycena s.s.) driven by repeated elements and novel gene families across ecological guilds.</title>
        <authorList>
            <consortium name="Lawrence Berkeley National Laboratory"/>
            <person name="Harder C.B."/>
            <person name="Miyauchi S."/>
            <person name="Viragh M."/>
            <person name="Kuo A."/>
            <person name="Thoen E."/>
            <person name="Andreopoulos B."/>
            <person name="Lu D."/>
            <person name="Skrede I."/>
            <person name="Drula E."/>
            <person name="Henrissat B."/>
            <person name="Morin E."/>
            <person name="Kohler A."/>
            <person name="Barry K."/>
            <person name="LaButti K."/>
            <person name="Morin E."/>
            <person name="Salamov A."/>
            <person name="Lipzen A."/>
            <person name="Mereny Z."/>
            <person name="Hegedus B."/>
            <person name="Baldrian P."/>
            <person name="Stursova M."/>
            <person name="Weitz H."/>
            <person name="Taylor A."/>
            <person name="Grigoriev I.V."/>
            <person name="Nagy L.G."/>
            <person name="Martin F."/>
            <person name="Kauserud H."/>
        </authorList>
    </citation>
    <scope>NUCLEOTIDE SEQUENCE</scope>
    <source>
        <strain evidence="1">CBHHK182m</strain>
    </source>
</reference>